<dbReference type="GO" id="GO:0005634">
    <property type="term" value="C:nucleus"/>
    <property type="evidence" value="ECO:0007669"/>
    <property type="project" value="TreeGrafter"/>
</dbReference>
<dbReference type="SMART" id="SM00513">
    <property type="entry name" value="SAP"/>
    <property type="match status" value="1"/>
</dbReference>
<dbReference type="InterPro" id="IPR052240">
    <property type="entry name" value="SAP_domain_ribonucleoprotein"/>
</dbReference>
<reference evidence="5" key="1">
    <citation type="submission" date="2016-06" db="EMBL/GenBank/DDBJ databases">
        <title>Draft Genome sequence of the fungus Inonotus baumii.</title>
        <authorList>
            <person name="Zhu H."/>
            <person name="Lin W."/>
        </authorList>
    </citation>
    <scope>NUCLEOTIDE SEQUENCE</scope>
    <source>
        <strain evidence="5">821</strain>
    </source>
</reference>
<keyword evidence="6" id="KW-1185">Reference proteome</keyword>
<evidence type="ECO:0000256" key="1">
    <source>
        <dbReference type="ARBA" id="ARBA00022553"/>
    </source>
</evidence>
<accession>A0A9Q5N765</accession>
<comment type="caution">
    <text evidence="5">The sequence shown here is derived from an EMBL/GenBank/DDBJ whole genome shotgun (WGS) entry which is preliminary data.</text>
</comment>
<feature type="domain" description="SAP" evidence="4">
    <location>
        <begin position="33"/>
        <end position="67"/>
    </location>
</feature>
<dbReference type="InterPro" id="IPR003034">
    <property type="entry name" value="SAP_dom"/>
</dbReference>
<evidence type="ECO:0000313" key="5">
    <source>
        <dbReference type="EMBL" id="OCB86746.1"/>
    </source>
</evidence>
<gene>
    <name evidence="5" type="ORF">A7U60_g6207</name>
</gene>
<feature type="compositionally biased region" description="Polar residues" evidence="3">
    <location>
        <begin position="72"/>
        <end position="88"/>
    </location>
</feature>
<dbReference type="EMBL" id="LNZH02000199">
    <property type="protein sequence ID" value="OCB86746.1"/>
    <property type="molecule type" value="Genomic_DNA"/>
</dbReference>
<proteinExistence type="inferred from homology"/>
<dbReference type="PROSITE" id="PS50800">
    <property type="entry name" value="SAP"/>
    <property type="match status" value="1"/>
</dbReference>
<evidence type="ECO:0000259" key="4">
    <source>
        <dbReference type="PROSITE" id="PS50800"/>
    </source>
</evidence>
<dbReference type="PANTHER" id="PTHR46551:SF1">
    <property type="entry name" value="SAP DOMAIN-CONTAINING RIBONUCLEOPROTEIN"/>
    <property type="match status" value="1"/>
</dbReference>
<dbReference type="Gene3D" id="1.10.720.30">
    <property type="entry name" value="SAP domain"/>
    <property type="match status" value="1"/>
</dbReference>
<keyword evidence="1" id="KW-0597">Phosphoprotein</keyword>
<feature type="compositionally biased region" description="Low complexity" evidence="3">
    <location>
        <begin position="89"/>
        <end position="99"/>
    </location>
</feature>
<evidence type="ECO:0000256" key="3">
    <source>
        <dbReference type="SAM" id="MobiDB-lite"/>
    </source>
</evidence>
<dbReference type="AlphaFoldDB" id="A0A9Q5N765"/>
<dbReference type="PANTHER" id="PTHR46551">
    <property type="entry name" value="SAP DOMAIN-CONTAINING RIBONUCLEOPROTEIN"/>
    <property type="match status" value="1"/>
</dbReference>
<name>A0A9Q5N765_SANBA</name>
<evidence type="ECO:0000256" key="2">
    <source>
        <dbReference type="ARBA" id="ARBA00046328"/>
    </source>
</evidence>
<organism evidence="5 6">
    <name type="scientific">Sanghuangporus baumii</name>
    <name type="common">Phellinus baumii</name>
    <dbReference type="NCBI Taxonomy" id="108892"/>
    <lineage>
        <taxon>Eukaryota</taxon>
        <taxon>Fungi</taxon>
        <taxon>Dikarya</taxon>
        <taxon>Basidiomycota</taxon>
        <taxon>Agaricomycotina</taxon>
        <taxon>Agaricomycetes</taxon>
        <taxon>Hymenochaetales</taxon>
        <taxon>Hymenochaetaceae</taxon>
        <taxon>Sanghuangporus</taxon>
    </lineage>
</organism>
<dbReference type="InterPro" id="IPR036361">
    <property type="entry name" value="SAP_dom_sf"/>
</dbReference>
<evidence type="ECO:0000313" key="6">
    <source>
        <dbReference type="Proteomes" id="UP000757232"/>
    </source>
</evidence>
<sequence length="286" mass="30328">MFRVSARTSLLSLRAARLSQRSFVSTVLLSKTYEDKTVAELRTELRARGLSVSGNKSTLISRMQQADVRNATEPSTAVQTSNQRTRGVSSSSASRAEAVPIPPNPSSVASVPPIKFDIKLPDVSQEAPEPPVLVPFVPDFWDSSAKKAEEELASVSTESSTTPKILVVAGVSTHPAGGPTYAMSPASDTLPSTELPTYAPPRKYDGVVGDVLDDLGIPHNVLSAAPSPATESSQELTAKRTLNRPLDDEERRGAVTLLGLLFGAWIVSGLAAPSRSKSKKASGKDH</sequence>
<dbReference type="OrthoDB" id="445357at2759"/>
<dbReference type="Pfam" id="PF02037">
    <property type="entry name" value="SAP"/>
    <property type="match status" value="1"/>
</dbReference>
<dbReference type="Proteomes" id="UP000757232">
    <property type="component" value="Unassembled WGS sequence"/>
</dbReference>
<dbReference type="SUPFAM" id="SSF68906">
    <property type="entry name" value="SAP domain"/>
    <property type="match status" value="1"/>
</dbReference>
<dbReference type="GO" id="GO:0016973">
    <property type="term" value="P:poly(A)+ mRNA export from nucleus"/>
    <property type="evidence" value="ECO:0007669"/>
    <property type="project" value="TreeGrafter"/>
</dbReference>
<protein>
    <recommendedName>
        <fullName evidence="4">SAP domain-containing protein</fullName>
    </recommendedName>
</protein>
<comment type="similarity">
    <text evidence="2">Belongs to the SAP domain-containing ribonucleoprotein family.</text>
</comment>
<feature type="region of interest" description="Disordered" evidence="3">
    <location>
        <begin position="66"/>
        <end position="106"/>
    </location>
</feature>